<proteinExistence type="predicted"/>
<dbReference type="EMBL" id="AGNL01046482">
    <property type="protein sequence ID" value="EJK47922.1"/>
    <property type="molecule type" value="Genomic_DNA"/>
</dbReference>
<dbReference type="eggNOG" id="KOG0017">
    <property type="taxonomic scope" value="Eukaryota"/>
</dbReference>
<name>K0RMG2_THAOC</name>
<dbReference type="PANTHER" id="PTHR11439:SF467">
    <property type="entry name" value="INTEGRASE CATALYTIC DOMAIN-CONTAINING PROTEIN"/>
    <property type="match status" value="1"/>
</dbReference>
<keyword evidence="2" id="KW-1185">Reference proteome</keyword>
<comment type="caution">
    <text evidence="1">The sequence shown here is derived from an EMBL/GenBank/DDBJ whole genome shotgun (WGS) entry which is preliminary data.</text>
</comment>
<dbReference type="OrthoDB" id="1113209at2759"/>
<evidence type="ECO:0000313" key="1">
    <source>
        <dbReference type="EMBL" id="EJK47922.1"/>
    </source>
</evidence>
<sequence>MRARRALRTTVSFLTSRVEAPDEDDWKKLRKALLYLKRNPGLPLILEASDLSLINWYVDASFAVHPDYKSHTGGMMTLGKSGRGAVMDICAKQRSNATSSTQTELYGVDQTMPKMIWAKHFLEAQGFETRTVLHQDNTSTIRLEVNGKKSSGQRTRHLHIKYFFVTDQLKEGWLSVQYCPTAEMNGDLNTKPLQGELWRKFMGRAQNCSPDLPPD</sequence>
<reference evidence="1 2" key="1">
    <citation type="journal article" date="2012" name="Genome Biol.">
        <title>Genome and low-iron response of an oceanic diatom adapted to chronic iron limitation.</title>
        <authorList>
            <person name="Lommer M."/>
            <person name="Specht M."/>
            <person name="Roy A.S."/>
            <person name="Kraemer L."/>
            <person name="Andreson R."/>
            <person name="Gutowska M.A."/>
            <person name="Wolf J."/>
            <person name="Bergner S.V."/>
            <person name="Schilhabel M.B."/>
            <person name="Klostermeier U.C."/>
            <person name="Beiko R.G."/>
            <person name="Rosenstiel P."/>
            <person name="Hippler M."/>
            <person name="Laroche J."/>
        </authorList>
    </citation>
    <scope>NUCLEOTIDE SEQUENCE [LARGE SCALE GENOMIC DNA]</scope>
    <source>
        <strain evidence="1 2">CCMP1005</strain>
    </source>
</reference>
<feature type="non-terminal residue" evidence="1">
    <location>
        <position position="215"/>
    </location>
</feature>
<dbReference type="Proteomes" id="UP000266841">
    <property type="component" value="Unassembled WGS sequence"/>
</dbReference>
<dbReference type="AlphaFoldDB" id="K0RMG2"/>
<accession>K0RMG2</accession>
<protein>
    <recommendedName>
        <fullName evidence="3">Reverse transcriptase Ty1/copia-type domain-containing protein</fullName>
    </recommendedName>
</protein>
<evidence type="ECO:0008006" key="3">
    <source>
        <dbReference type="Google" id="ProtNLM"/>
    </source>
</evidence>
<dbReference type="OMA" id="HFICERI"/>
<gene>
    <name evidence="1" type="ORF">THAOC_33323</name>
</gene>
<dbReference type="PANTHER" id="PTHR11439">
    <property type="entry name" value="GAG-POL-RELATED RETROTRANSPOSON"/>
    <property type="match status" value="1"/>
</dbReference>
<dbReference type="CDD" id="cd09272">
    <property type="entry name" value="RNase_HI_RT_Ty1"/>
    <property type="match status" value="1"/>
</dbReference>
<organism evidence="1 2">
    <name type="scientific">Thalassiosira oceanica</name>
    <name type="common">Marine diatom</name>
    <dbReference type="NCBI Taxonomy" id="159749"/>
    <lineage>
        <taxon>Eukaryota</taxon>
        <taxon>Sar</taxon>
        <taxon>Stramenopiles</taxon>
        <taxon>Ochrophyta</taxon>
        <taxon>Bacillariophyta</taxon>
        <taxon>Coscinodiscophyceae</taxon>
        <taxon>Thalassiosirophycidae</taxon>
        <taxon>Thalassiosirales</taxon>
        <taxon>Thalassiosiraceae</taxon>
        <taxon>Thalassiosira</taxon>
    </lineage>
</organism>
<evidence type="ECO:0000313" key="2">
    <source>
        <dbReference type="Proteomes" id="UP000266841"/>
    </source>
</evidence>